<protein>
    <submittedName>
        <fullName evidence="1">Uncharacterized protein</fullName>
    </submittedName>
</protein>
<dbReference type="CDD" id="cd19757">
    <property type="entry name" value="Bbox1"/>
    <property type="match status" value="1"/>
</dbReference>
<reference evidence="1" key="1">
    <citation type="submission" date="2020-04" db="EMBL/GenBank/DDBJ databases">
        <authorList>
            <person name="Alioto T."/>
            <person name="Alioto T."/>
            <person name="Gomez Garrido J."/>
        </authorList>
    </citation>
    <scope>NUCLEOTIDE SEQUENCE</scope>
    <source>
        <strain evidence="1">A484AB</strain>
    </source>
</reference>
<dbReference type="EMBL" id="CACRXK020001183">
    <property type="protein sequence ID" value="CAB3987501.1"/>
    <property type="molecule type" value="Genomic_DNA"/>
</dbReference>
<proteinExistence type="predicted"/>
<keyword evidence="2" id="KW-1185">Reference proteome</keyword>
<gene>
    <name evidence="1" type="ORF">PACLA_8A008699</name>
</gene>
<evidence type="ECO:0000313" key="2">
    <source>
        <dbReference type="Proteomes" id="UP001152795"/>
    </source>
</evidence>
<accession>A0A6S7GSH2</accession>
<dbReference type="Proteomes" id="UP001152795">
    <property type="component" value="Unassembled WGS sequence"/>
</dbReference>
<name>A0A6S7GSH2_PARCT</name>
<dbReference type="AlphaFoldDB" id="A0A6S7GSH2"/>
<sequence>MDEVQRPTGKANKSNNGKAKKQLSERLDRALEEAENLFSTPKAGKMRKKSHIEVRRDNKGNRVYHCPRKVRTNIVGESFDMADDVNSLLSPIIFSEEHGDDEINYEEQLASILDECDEIYNDMSGDEVVSMSQWQTRTTSSNSNWENWRDQFFSAVLHSCVIPEGEVMCVACGNQPAVVKCSTCIVQYLCPDCDDATHSEKPLHDQQEWLNGFFNYLKPEQSVSREREIIINERCYPLIFKTQCKSCGQEQLRKCVSGDMVILVTMKGRYDLHWCSLVCEGCDFVQPMLVQLTYPPLERLQLNGDTVNMRLKTMPVEIPTGKQLRPSVKARKSKKKLV</sequence>
<evidence type="ECO:0000313" key="1">
    <source>
        <dbReference type="EMBL" id="CAB3987501.1"/>
    </source>
</evidence>
<organism evidence="1 2">
    <name type="scientific">Paramuricea clavata</name>
    <name type="common">Red gorgonian</name>
    <name type="synonym">Violescent sea-whip</name>
    <dbReference type="NCBI Taxonomy" id="317549"/>
    <lineage>
        <taxon>Eukaryota</taxon>
        <taxon>Metazoa</taxon>
        <taxon>Cnidaria</taxon>
        <taxon>Anthozoa</taxon>
        <taxon>Octocorallia</taxon>
        <taxon>Malacalcyonacea</taxon>
        <taxon>Plexauridae</taxon>
        <taxon>Paramuricea</taxon>
    </lineage>
</organism>
<comment type="caution">
    <text evidence="1">The sequence shown here is derived from an EMBL/GenBank/DDBJ whole genome shotgun (WGS) entry which is preliminary data.</text>
</comment>